<gene>
    <name evidence="2" type="ORF">FB564_0952</name>
    <name evidence="1" type="ORF">Sar04_08710</name>
</gene>
<dbReference type="Proteomes" id="UP000315983">
    <property type="component" value="Unassembled WGS sequence"/>
</dbReference>
<evidence type="ECO:0000313" key="1">
    <source>
        <dbReference type="EMBL" id="GIM82735.1"/>
    </source>
</evidence>
<name>A0A542XJR4_SALAC</name>
<dbReference type="Proteomes" id="UP000677457">
    <property type="component" value="Unassembled WGS sequence"/>
</dbReference>
<organism evidence="2 3">
    <name type="scientific">Salinispora arenicola</name>
    <dbReference type="NCBI Taxonomy" id="168697"/>
    <lineage>
        <taxon>Bacteria</taxon>
        <taxon>Bacillati</taxon>
        <taxon>Actinomycetota</taxon>
        <taxon>Actinomycetes</taxon>
        <taxon>Micromonosporales</taxon>
        <taxon>Micromonosporaceae</taxon>
        <taxon>Salinispora</taxon>
    </lineage>
</organism>
<evidence type="ECO:0000313" key="4">
    <source>
        <dbReference type="Proteomes" id="UP000677457"/>
    </source>
</evidence>
<evidence type="ECO:0000313" key="3">
    <source>
        <dbReference type="Proteomes" id="UP000315983"/>
    </source>
</evidence>
<sequence>MSYRGRGYRNGSRREDGYLRNLRYEAPKEGLGKLAERLSEWAGAAVGLVAATAIARQGVSVPPTVLAGSGLALGAVSGAAAKATVAAAFDTVKERRRQHRADRTASTGTVAGSVSSEIEKIIWMIDKNHQALIGVIDRIGTNHAWLLTTLAGASPSLLQQVNGQLADARRAVEEACTLLRLSNDRIRSYLRLV</sequence>
<reference evidence="1 4" key="2">
    <citation type="submission" date="2021-03" db="EMBL/GenBank/DDBJ databases">
        <title>Whole genome shotgun sequence of Salinispora arenicola NBRC 105043.</title>
        <authorList>
            <person name="Komaki H."/>
            <person name="Tamura T."/>
        </authorList>
    </citation>
    <scope>NUCLEOTIDE SEQUENCE [LARGE SCALE GENOMIC DNA]</scope>
    <source>
        <strain evidence="1 4">NBRC 105043</strain>
    </source>
</reference>
<evidence type="ECO:0000313" key="2">
    <source>
        <dbReference type="EMBL" id="TQL35883.1"/>
    </source>
</evidence>
<comment type="caution">
    <text evidence="2">The sequence shown here is derived from an EMBL/GenBank/DDBJ whole genome shotgun (WGS) entry which is preliminary data.</text>
</comment>
<protein>
    <submittedName>
        <fullName evidence="2">Uncharacterized protein</fullName>
    </submittedName>
</protein>
<proteinExistence type="predicted"/>
<keyword evidence="4" id="KW-1185">Reference proteome</keyword>
<reference evidence="2 3" key="1">
    <citation type="submission" date="2019-06" db="EMBL/GenBank/DDBJ databases">
        <title>Sequencing the genomes of 1000 actinobacteria strains.</title>
        <authorList>
            <person name="Klenk H.-P."/>
        </authorList>
    </citation>
    <scope>NUCLEOTIDE SEQUENCE [LARGE SCALE GENOMIC DNA]</scope>
    <source>
        <strain evidence="2 3">DSM 44819</strain>
    </source>
</reference>
<dbReference type="EMBL" id="VFOL01000001">
    <property type="protein sequence ID" value="TQL35883.1"/>
    <property type="molecule type" value="Genomic_DNA"/>
</dbReference>
<dbReference type="EMBL" id="BOQM01000006">
    <property type="protein sequence ID" value="GIM82735.1"/>
    <property type="molecule type" value="Genomic_DNA"/>
</dbReference>
<dbReference type="RefSeq" id="WP_230533365.1">
    <property type="nucleotide sequence ID" value="NZ_BOQM01000006.1"/>
</dbReference>
<dbReference type="AlphaFoldDB" id="A0A542XJR4"/>
<accession>A0A542XJR4</accession>